<evidence type="ECO:0000256" key="4">
    <source>
        <dbReference type="SAM" id="MobiDB-lite"/>
    </source>
</evidence>
<keyword evidence="7" id="KW-1185">Reference proteome</keyword>
<accession>A0ABR3P3B0</accession>
<name>A0ABR3P3B0_9PEZI</name>
<evidence type="ECO:0000256" key="3">
    <source>
        <dbReference type="ARBA" id="ARBA00035112"/>
    </source>
</evidence>
<sequence length="272" mass="31595">MSSLDYFRRKGTNKQHYDQVAEEEEEDKMLPKEQNQVSDRKLLELERANRNLRWILGIFSATFVLFGALVAFRSIRYDGLLLPQILRTPVPPMPMNIHIFERNEKYASRPSLESDIAWDDLLPNGRGFVYVPDSKKYGLPPGESTYFGEIYSVAMFHQLHCLGQLRKYHWMLVDGVVANDTEGLKKMTDSLLGPDGEHVHHCFDYLRQTLQCAGDMALEWPREEEDGKRYAVDGWGIPHECRSWDHIREYMVEHHFNGSTNSHIAPDHPMMA</sequence>
<dbReference type="InterPro" id="IPR021765">
    <property type="entry name" value="UstYa-like"/>
</dbReference>
<evidence type="ECO:0000256" key="1">
    <source>
        <dbReference type="ARBA" id="ARBA00004685"/>
    </source>
</evidence>
<feature type="region of interest" description="Disordered" evidence="4">
    <location>
        <begin position="15"/>
        <end position="35"/>
    </location>
</feature>
<comment type="similarity">
    <text evidence="3">Belongs to the ustYa family.</text>
</comment>
<dbReference type="PANTHER" id="PTHR33365">
    <property type="entry name" value="YALI0B05434P"/>
    <property type="match status" value="1"/>
</dbReference>
<dbReference type="Proteomes" id="UP001562354">
    <property type="component" value="Unassembled WGS sequence"/>
</dbReference>
<dbReference type="RefSeq" id="XP_069196950.1">
    <property type="nucleotide sequence ID" value="XM_069344523.1"/>
</dbReference>
<evidence type="ECO:0000256" key="2">
    <source>
        <dbReference type="ARBA" id="ARBA00023002"/>
    </source>
</evidence>
<dbReference type="GeneID" id="95978527"/>
<evidence type="ECO:0000313" key="7">
    <source>
        <dbReference type="Proteomes" id="UP001562354"/>
    </source>
</evidence>
<evidence type="ECO:0008006" key="8">
    <source>
        <dbReference type="Google" id="ProtNLM"/>
    </source>
</evidence>
<organism evidence="6 7">
    <name type="scientific">Neodothiora populina</name>
    <dbReference type="NCBI Taxonomy" id="2781224"/>
    <lineage>
        <taxon>Eukaryota</taxon>
        <taxon>Fungi</taxon>
        <taxon>Dikarya</taxon>
        <taxon>Ascomycota</taxon>
        <taxon>Pezizomycotina</taxon>
        <taxon>Dothideomycetes</taxon>
        <taxon>Dothideomycetidae</taxon>
        <taxon>Dothideales</taxon>
        <taxon>Dothioraceae</taxon>
        <taxon>Neodothiora</taxon>
    </lineage>
</organism>
<keyword evidence="5" id="KW-0812">Transmembrane</keyword>
<evidence type="ECO:0000313" key="6">
    <source>
        <dbReference type="EMBL" id="KAL1297268.1"/>
    </source>
</evidence>
<dbReference type="PANTHER" id="PTHR33365:SF11">
    <property type="entry name" value="TAT PATHWAY SIGNAL SEQUENCE"/>
    <property type="match status" value="1"/>
</dbReference>
<keyword evidence="5" id="KW-0472">Membrane</keyword>
<proteinExistence type="inferred from homology"/>
<keyword evidence="5" id="KW-1133">Transmembrane helix</keyword>
<keyword evidence="2" id="KW-0560">Oxidoreductase</keyword>
<dbReference type="EMBL" id="JBFMKM010000016">
    <property type="protein sequence ID" value="KAL1297268.1"/>
    <property type="molecule type" value="Genomic_DNA"/>
</dbReference>
<comment type="pathway">
    <text evidence="1">Mycotoxin biosynthesis.</text>
</comment>
<gene>
    <name evidence="6" type="ORF">AAFC00_004827</name>
</gene>
<feature type="transmembrane region" description="Helical" evidence="5">
    <location>
        <begin position="52"/>
        <end position="72"/>
    </location>
</feature>
<reference evidence="6 7" key="1">
    <citation type="submission" date="2024-07" db="EMBL/GenBank/DDBJ databases">
        <title>Draft sequence of the Neodothiora populina.</title>
        <authorList>
            <person name="Drown D.D."/>
            <person name="Schuette U.S."/>
            <person name="Buechlein A.B."/>
            <person name="Rusch D.R."/>
            <person name="Winton L.W."/>
            <person name="Adams G.A."/>
        </authorList>
    </citation>
    <scope>NUCLEOTIDE SEQUENCE [LARGE SCALE GENOMIC DNA]</scope>
    <source>
        <strain evidence="6 7">CPC 39397</strain>
    </source>
</reference>
<evidence type="ECO:0000256" key="5">
    <source>
        <dbReference type="SAM" id="Phobius"/>
    </source>
</evidence>
<comment type="caution">
    <text evidence="6">The sequence shown here is derived from an EMBL/GenBank/DDBJ whole genome shotgun (WGS) entry which is preliminary data.</text>
</comment>
<dbReference type="Pfam" id="PF11807">
    <property type="entry name" value="UstYa"/>
    <property type="match status" value="1"/>
</dbReference>
<protein>
    <recommendedName>
        <fullName evidence="8">Oxidase ustYa</fullName>
    </recommendedName>
</protein>